<comment type="caution">
    <text evidence="2">The sequence shown here is derived from an EMBL/GenBank/DDBJ whole genome shotgun (WGS) entry which is preliminary data.</text>
</comment>
<dbReference type="PANTHER" id="PTHR38826:SF5">
    <property type="entry name" value="RIBONUCLEASE VAPC13"/>
    <property type="match status" value="1"/>
</dbReference>
<dbReference type="PANTHER" id="PTHR38826">
    <property type="entry name" value="RIBONUCLEASE VAPC13"/>
    <property type="match status" value="1"/>
</dbReference>
<dbReference type="EMBL" id="QEFD01000056">
    <property type="protein sequence ID" value="PVU77010.1"/>
    <property type="molecule type" value="Genomic_DNA"/>
</dbReference>
<dbReference type="InterPro" id="IPR052106">
    <property type="entry name" value="PINc/VapC_TA"/>
</dbReference>
<dbReference type="AlphaFoldDB" id="A0A2T9XA89"/>
<dbReference type="SUPFAM" id="SSF88723">
    <property type="entry name" value="PIN domain-like"/>
    <property type="match status" value="1"/>
</dbReference>
<evidence type="ECO:0000313" key="3">
    <source>
        <dbReference type="Proteomes" id="UP000245638"/>
    </source>
</evidence>
<gene>
    <name evidence="2" type="ORF">DDW13_01580</name>
</gene>
<dbReference type="SMART" id="SM00670">
    <property type="entry name" value="PINc"/>
    <property type="match status" value="1"/>
</dbReference>
<dbReference type="InterPro" id="IPR029060">
    <property type="entry name" value="PIN-like_dom_sf"/>
</dbReference>
<dbReference type="Pfam" id="PF01850">
    <property type="entry name" value="PIN"/>
    <property type="match status" value="1"/>
</dbReference>
<reference evidence="2 3" key="1">
    <citation type="journal article" date="2015" name="Appl. Environ. Microbiol.">
        <title>Nanoarchaeota, Their Sulfolobales Host, and Nanoarchaeota Virus Distribution across Yellowstone National Park Hot Springs.</title>
        <authorList>
            <person name="Munson-McGee J.H."/>
            <person name="Field E.K."/>
            <person name="Bateson M."/>
            <person name="Rooney C."/>
            <person name="Stepanauskas R."/>
            <person name="Young M.J."/>
        </authorList>
    </citation>
    <scope>NUCLEOTIDE SEQUENCE [LARGE SCALE GENOMIC DNA]</scope>
    <source>
        <strain evidence="2">SCGC AC-742_N10</strain>
    </source>
</reference>
<dbReference type="Gene3D" id="3.40.50.1010">
    <property type="entry name" value="5'-nuclease"/>
    <property type="match status" value="1"/>
</dbReference>
<sequence length="129" mass="15184">MIFLDANFIIYLNLGVKEVVNFYIKVLQEDRLALDPLVIDEVIYVSKKKYNVNFNDTISFLDKVVLPNSLILPIRKEDYDKAKELMLQYNLKPSDAFHVAIMLNNSISKIISEDKDFDRIKEIERLWLN</sequence>
<protein>
    <submittedName>
        <fullName evidence="2">PIN domain nuclease</fullName>
    </submittedName>
</protein>
<dbReference type="InterPro" id="IPR002716">
    <property type="entry name" value="PIN_dom"/>
</dbReference>
<name>A0A2T9XA89_9CREN</name>
<feature type="domain" description="PIN" evidence="1">
    <location>
        <begin position="1"/>
        <end position="119"/>
    </location>
</feature>
<evidence type="ECO:0000313" key="2">
    <source>
        <dbReference type="EMBL" id="PVU77010.1"/>
    </source>
</evidence>
<dbReference type="Proteomes" id="UP000245638">
    <property type="component" value="Unassembled WGS sequence"/>
</dbReference>
<organism evidence="2 3">
    <name type="scientific">Acidianus hospitalis</name>
    <dbReference type="NCBI Taxonomy" id="563177"/>
    <lineage>
        <taxon>Archaea</taxon>
        <taxon>Thermoproteota</taxon>
        <taxon>Thermoprotei</taxon>
        <taxon>Sulfolobales</taxon>
        <taxon>Sulfolobaceae</taxon>
        <taxon>Acidianus</taxon>
    </lineage>
</organism>
<accession>A0A2T9XA89</accession>
<proteinExistence type="predicted"/>
<evidence type="ECO:0000259" key="1">
    <source>
        <dbReference type="SMART" id="SM00670"/>
    </source>
</evidence>